<dbReference type="Proteomes" id="UP000054018">
    <property type="component" value="Unassembled WGS sequence"/>
</dbReference>
<keyword evidence="1" id="KW-0472">Membrane</keyword>
<evidence type="ECO:0000256" key="1">
    <source>
        <dbReference type="SAM" id="Phobius"/>
    </source>
</evidence>
<dbReference type="HOGENOM" id="CLU_2997325_0_0_1"/>
<proteinExistence type="predicted"/>
<organism evidence="2 3">
    <name type="scientific">Pisolithus microcarpus 441</name>
    <dbReference type="NCBI Taxonomy" id="765257"/>
    <lineage>
        <taxon>Eukaryota</taxon>
        <taxon>Fungi</taxon>
        <taxon>Dikarya</taxon>
        <taxon>Basidiomycota</taxon>
        <taxon>Agaricomycotina</taxon>
        <taxon>Agaricomycetes</taxon>
        <taxon>Agaricomycetidae</taxon>
        <taxon>Boletales</taxon>
        <taxon>Sclerodermatineae</taxon>
        <taxon>Pisolithaceae</taxon>
        <taxon>Pisolithus</taxon>
    </lineage>
</organism>
<gene>
    <name evidence="2" type="ORF">PISMIDRAFT_340197</name>
</gene>
<protein>
    <submittedName>
        <fullName evidence="2">Uncharacterized protein</fullName>
    </submittedName>
</protein>
<dbReference type="AlphaFoldDB" id="A0A0C9ZTH9"/>
<sequence length="57" mass="6712">MKGPRLGIFFSFFNVIFSIRVIHFARSHIGRMYVQTMPLRLLTGCPWDDHLPHARAR</sequence>
<evidence type="ECO:0000313" key="3">
    <source>
        <dbReference type="Proteomes" id="UP000054018"/>
    </source>
</evidence>
<feature type="transmembrane region" description="Helical" evidence="1">
    <location>
        <begin position="6"/>
        <end position="25"/>
    </location>
</feature>
<keyword evidence="1" id="KW-0812">Transmembrane</keyword>
<dbReference type="EMBL" id="KN833707">
    <property type="protein sequence ID" value="KIK25552.1"/>
    <property type="molecule type" value="Genomic_DNA"/>
</dbReference>
<reference evidence="2 3" key="1">
    <citation type="submission" date="2014-04" db="EMBL/GenBank/DDBJ databases">
        <authorList>
            <consortium name="DOE Joint Genome Institute"/>
            <person name="Kuo A."/>
            <person name="Kohler A."/>
            <person name="Costa M.D."/>
            <person name="Nagy L.G."/>
            <person name="Floudas D."/>
            <person name="Copeland A."/>
            <person name="Barry K.W."/>
            <person name="Cichocki N."/>
            <person name="Veneault-Fourrey C."/>
            <person name="LaButti K."/>
            <person name="Lindquist E.A."/>
            <person name="Lipzen A."/>
            <person name="Lundell T."/>
            <person name="Morin E."/>
            <person name="Murat C."/>
            <person name="Sun H."/>
            <person name="Tunlid A."/>
            <person name="Henrissat B."/>
            <person name="Grigoriev I.V."/>
            <person name="Hibbett D.S."/>
            <person name="Martin F."/>
            <person name="Nordberg H.P."/>
            <person name="Cantor M.N."/>
            <person name="Hua S.X."/>
        </authorList>
    </citation>
    <scope>NUCLEOTIDE SEQUENCE [LARGE SCALE GENOMIC DNA]</scope>
    <source>
        <strain evidence="2 3">441</strain>
    </source>
</reference>
<keyword evidence="3" id="KW-1185">Reference proteome</keyword>
<reference evidence="3" key="2">
    <citation type="submission" date="2015-01" db="EMBL/GenBank/DDBJ databases">
        <title>Evolutionary Origins and Diversification of the Mycorrhizal Mutualists.</title>
        <authorList>
            <consortium name="DOE Joint Genome Institute"/>
            <consortium name="Mycorrhizal Genomics Consortium"/>
            <person name="Kohler A."/>
            <person name="Kuo A."/>
            <person name="Nagy L.G."/>
            <person name="Floudas D."/>
            <person name="Copeland A."/>
            <person name="Barry K.W."/>
            <person name="Cichocki N."/>
            <person name="Veneault-Fourrey C."/>
            <person name="LaButti K."/>
            <person name="Lindquist E.A."/>
            <person name="Lipzen A."/>
            <person name="Lundell T."/>
            <person name="Morin E."/>
            <person name="Murat C."/>
            <person name="Riley R."/>
            <person name="Ohm R."/>
            <person name="Sun H."/>
            <person name="Tunlid A."/>
            <person name="Henrissat B."/>
            <person name="Grigoriev I.V."/>
            <person name="Hibbett D.S."/>
            <person name="Martin F."/>
        </authorList>
    </citation>
    <scope>NUCLEOTIDE SEQUENCE [LARGE SCALE GENOMIC DNA]</scope>
    <source>
        <strain evidence="3">441</strain>
    </source>
</reference>
<evidence type="ECO:0000313" key="2">
    <source>
        <dbReference type="EMBL" id="KIK25552.1"/>
    </source>
</evidence>
<keyword evidence="1" id="KW-1133">Transmembrane helix</keyword>
<name>A0A0C9ZTH9_9AGAM</name>
<accession>A0A0C9ZTH9</accession>